<evidence type="ECO:0000313" key="3">
    <source>
        <dbReference type="Proteomes" id="UP000275267"/>
    </source>
</evidence>
<gene>
    <name evidence="2" type="ORF">C2845_PM09G21610</name>
</gene>
<dbReference type="Proteomes" id="UP000275267">
    <property type="component" value="Unassembled WGS sequence"/>
</dbReference>
<feature type="region of interest" description="Disordered" evidence="1">
    <location>
        <begin position="1"/>
        <end position="39"/>
    </location>
</feature>
<feature type="region of interest" description="Disordered" evidence="1">
    <location>
        <begin position="106"/>
        <end position="126"/>
    </location>
</feature>
<keyword evidence="3" id="KW-1185">Reference proteome</keyword>
<evidence type="ECO:0000256" key="1">
    <source>
        <dbReference type="SAM" id="MobiDB-lite"/>
    </source>
</evidence>
<proteinExistence type="predicted"/>
<dbReference type="OrthoDB" id="1717591at2759"/>
<evidence type="ECO:0000313" key="2">
    <source>
        <dbReference type="EMBL" id="RLN11891.1"/>
    </source>
</evidence>
<organism evidence="2 3">
    <name type="scientific">Panicum miliaceum</name>
    <name type="common">Proso millet</name>
    <name type="synonym">Broomcorn millet</name>
    <dbReference type="NCBI Taxonomy" id="4540"/>
    <lineage>
        <taxon>Eukaryota</taxon>
        <taxon>Viridiplantae</taxon>
        <taxon>Streptophyta</taxon>
        <taxon>Embryophyta</taxon>
        <taxon>Tracheophyta</taxon>
        <taxon>Spermatophyta</taxon>
        <taxon>Magnoliopsida</taxon>
        <taxon>Liliopsida</taxon>
        <taxon>Poales</taxon>
        <taxon>Poaceae</taxon>
        <taxon>PACMAD clade</taxon>
        <taxon>Panicoideae</taxon>
        <taxon>Panicodae</taxon>
        <taxon>Paniceae</taxon>
        <taxon>Panicinae</taxon>
        <taxon>Panicum</taxon>
        <taxon>Panicum sect. Panicum</taxon>
    </lineage>
</organism>
<accession>A0A3L6RY92</accession>
<name>A0A3L6RY92_PANMI</name>
<sequence>MDESWRCTMGSVLPRQRSSDQHHAGGGQQSLAPDDFRDVYGGPPRTVLLRSFGGEAADYHSPAGHQYMNYGGAEAFCRRPYADGRAAAVPTEQGFFDDIFGARHHTRSRSRSKSKSSSAVSSDELPSGFCRPVATGSRADATLSSFTSRLRPVTIPSRRYDSSPPSSTSTIGEYQSSFTCSTAAYPAARYYYGEAKSGRSNHSRAANGSAAAHRRRHQRGSSNFCCFTSNPATSSNAPSFRKTGGALSPAAETTITDYSGADYGYYYSPPSATSSSLFTNPLARTPRRLEEVVMEVRERAPLLMDDGDDIDSVGAAAVDEAIAWAKERFWSQAR</sequence>
<reference evidence="3" key="1">
    <citation type="journal article" date="2019" name="Nat. Commun.">
        <title>The genome of broomcorn millet.</title>
        <authorList>
            <person name="Zou C."/>
            <person name="Miki D."/>
            <person name="Li D."/>
            <person name="Tang Q."/>
            <person name="Xiao L."/>
            <person name="Rajput S."/>
            <person name="Deng P."/>
            <person name="Jia W."/>
            <person name="Huang R."/>
            <person name="Zhang M."/>
            <person name="Sun Y."/>
            <person name="Hu J."/>
            <person name="Fu X."/>
            <person name="Schnable P.S."/>
            <person name="Li F."/>
            <person name="Zhang H."/>
            <person name="Feng B."/>
            <person name="Zhu X."/>
            <person name="Liu R."/>
            <person name="Schnable J.C."/>
            <person name="Zhu J.-K."/>
            <person name="Zhang H."/>
        </authorList>
    </citation>
    <scope>NUCLEOTIDE SEQUENCE [LARGE SCALE GENOMIC DNA]</scope>
</reference>
<dbReference type="EMBL" id="PQIB02000006">
    <property type="protein sequence ID" value="RLN11891.1"/>
    <property type="molecule type" value="Genomic_DNA"/>
</dbReference>
<dbReference type="AlphaFoldDB" id="A0A3L6RY92"/>
<protein>
    <submittedName>
        <fullName evidence="2">Uncharacterized protein</fullName>
    </submittedName>
</protein>
<feature type="region of interest" description="Disordered" evidence="1">
    <location>
        <begin position="196"/>
        <end position="216"/>
    </location>
</feature>
<comment type="caution">
    <text evidence="2">The sequence shown here is derived from an EMBL/GenBank/DDBJ whole genome shotgun (WGS) entry which is preliminary data.</text>
</comment>
<dbReference type="STRING" id="4540.A0A3L6RY92"/>